<protein>
    <submittedName>
        <fullName evidence="1">Uncharacterized protein</fullName>
    </submittedName>
</protein>
<reference evidence="1 2" key="1">
    <citation type="journal article" date="2018" name="Evol. Lett.">
        <title>Horizontal gene cluster transfer increased hallucinogenic mushroom diversity.</title>
        <authorList>
            <person name="Reynolds H.T."/>
            <person name="Vijayakumar V."/>
            <person name="Gluck-Thaler E."/>
            <person name="Korotkin H.B."/>
            <person name="Matheny P.B."/>
            <person name="Slot J.C."/>
        </authorList>
    </citation>
    <scope>NUCLEOTIDE SEQUENCE [LARGE SCALE GENOMIC DNA]</scope>
    <source>
        <strain evidence="1 2">SRW20</strain>
    </source>
</reference>
<dbReference type="AlphaFoldDB" id="A0A409YN82"/>
<sequence>MLAERSPSRSTRPEAIQIPGPFQSLVDRSIAAWHTINYRRSEEERLAVINDKARLLRSFQSLEDLFRRRDYWFFQLRESFMRQKALLKWDPSRLDEYILLPISYGFINNQDCFFSLLLTREHPDPKATDLVQIQQDLKNEKWTYVWVDWTCMPQLPRTELEQEYFNRMLQYIHMLVRDCAYEWRFPAFEPRGWIIFEVAEYVLNHKNFIWTDDNRPFINHIIQMTRDGVRPVMEKYGYRCARQGDVNLVIGWLELSIILFKILPDDVDVRQEIRDWIDAPHTGGFDIIAPGPEILGNGLSIDKVNGIISYQGKTYRFTPVYQLTSHA</sequence>
<comment type="caution">
    <text evidence="1">The sequence shown here is derived from an EMBL/GenBank/DDBJ whole genome shotgun (WGS) entry which is preliminary data.</text>
</comment>
<dbReference type="InParanoid" id="A0A409YN82"/>
<evidence type="ECO:0000313" key="2">
    <source>
        <dbReference type="Proteomes" id="UP000284706"/>
    </source>
</evidence>
<name>A0A409YN82_9AGAR</name>
<organism evidence="1 2">
    <name type="scientific">Gymnopilus dilepis</name>
    <dbReference type="NCBI Taxonomy" id="231916"/>
    <lineage>
        <taxon>Eukaryota</taxon>
        <taxon>Fungi</taxon>
        <taxon>Dikarya</taxon>
        <taxon>Basidiomycota</taxon>
        <taxon>Agaricomycotina</taxon>
        <taxon>Agaricomycetes</taxon>
        <taxon>Agaricomycetidae</taxon>
        <taxon>Agaricales</taxon>
        <taxon>Agaricineae</taxon>
        <taxon>Hymenogastraceae</taxon>
        <taxon>Gymnopilus</taxon>
    </lineage>
</organism>
<proteinExistence type="predicted"/>
<gene>
    <name evidence="1" type="ORF">CVT26_002409</name>
</gene>
<evidence type="ECO:0000313" key="1">
    <source>
        <dbReference type="EMBL" id="PPR04498.1"/>
    </source>
</evidence>
<dbReference type="EMBL" id="NHYE01000619">
    <property type="protein sequence ID" value="PPR04498.1"/>
    <property type="molecule type" value="Genomic_DNA"/>
</dbReference>
<dbReference type="OrthoDB" id="2345911at2759"/>
<dbReference type="Proteomes" id="UP000284706">
    <property type="component" value="Unassembled WGS sequence"/>
</dbReference>
<keyword evidence="2" id="KW-1185">Reference proteome</keyword>
<accession>A0A409YN82</accession>